<evidence type="ECO:0000259" key="1">
    <source>
        <dbReference type="PROSITE" id="PS51272"/>
    </source>
</evidence>
<feature type="domain" description="SLH" evidence="1">
    <location>
        <begin position="1219"/>
        <end position="1282"/>
    </location>
</feature>
<feature type="domain" description="SLH" evidence="1">
    <location>
        <begin position="1152"/>
        <end position="1215"/>
    </location>
</feature>
<evidence type="ECO:0000313" key="2">
    <source>
        <dbReference type="EMBL" id="AZN38545.1"/>
    </source>
</evidence>
<dbReference type="PROSITE" id="PS51272">
    <property type="entry name" value="SLH"/>
    <property type="match status" value="3"/>
</dbReference>
<name>A0A3S8ZYL3_9BACL</name>
<keyword evidence="3" id="KW-1185">Reference proteome</keyword>
<dbReference type="KEGG" id="palb:EJC50_01805"/>
<dbReference type="RefSeq" id="WP_126011759.1">
    <property type="nucleotide sequence ID" value="NZ_CP034437.1"/>
</dbReference>
<reference evidence="3" key="1">
    <citation type="submission" date="2018-12" db="EMBL/GenBank/DDBJ databases">
        <title>Genome sequence of Peanibacillus sp.</title>
        <authorList>
            <person name="Subramani G."/>
            <person name="Srinivasan S."/>
            <person name="Kim M.K."/>
        </authorList>
    </citation>
    <scope>NUCLEOTIDE SEQUENCE [LARGE SCALE GENOMIC DNA]</scope>
    <source>
        <strain evidence="3">18JY67-1</strain>
    </source>
</reference>
<dbReference type="Pfam" id="PF00395">
    <property type="entry name" value="SLH"/>
    <property type="match status" value="2"/>
</dbReference>
<dbReference type="EMBL" id="CP034437">
    <property type="protein sequence ID" value="AZN38545.1"/>
    <property type="molecule type" value="Genomic_DNA"/>
</dbReference>
<accession>A0A3S8ZYL3</accession>
<evidence type="ECO:0000313" key="3">
    <source>
        <dbReference type="Proteomes" id="UP000272528"/>
    </source>
</evidence>
<dbReference type="Proteomes" id="UP000272528">
    <property type="component" value="Chromosome"/>
</dbReference>
<gene>
    <name evidence="2" type="ORF">EJC50_01805</name>
</gene>
<feature type="domain" description="SLH" evidence="1">
    <location>
        <begin position="1288"/>
        <end position="1359"/>
    </location>
</feature>
<proteinExistence type="predicted"/>
<protein>
    <submittedName>
        <fullName evidence="2">S-layer homology domain-containing protein</fullName>
    </submittedName>
</protein>
<dbReference type="InterPro" id="IPR001119">
    <property type="entry name" value="SLH_dom"/>
</dbReference>
<sequence>MSKKLGIILMMLALFLQLIPSLGTSKVTAAPAGSFVFPDESSIPSQPRTTSDERINLTGSISGVDPTSITYSVFQITKGNADPTLDTVTNKRENLTSNLYVTGSSLQVYNLQLFPGINRITFTGVQGGGIVTSSVYVDYRNGPLFYNLTASLDGNNFPIKETGTTVVESQFSRGRTSADISITGNAPNSSQVTVIVNGSSRTYAVNSTNNNSFAASPIHLLKGKNMVTIRVSNQNQIIETTREIAFYNGDVTFYDVNIAEGTKSSALEYNPKFLSSAANQALITGTVIVPNKLYDNTPADGTLDPHPVASLPLPIKFALKNMDSGTTLSNQVNASWEGLPGTPDKNDSFYIYNFTIPAATAQLGFDKYRLTLTAKNEEKTYLSNGLIEEGADFNFEVLNGSAPYIYQINYLPGYKANTPFDSIEGIALDGKNLYSIPYAIELLVGNESNPNANITVSGITDVSGNRLNATDLTGKFAWTNKNAPTSTVVKTIDGVPTTFHRVVWEVSKMPFEGTQTMEFSLNGNVAGTAKMTLLFGPYVNYNKAYDGMNIADDTTSSTRKKSIVLDNLDNLSGHLDNITNVSDLRFDSTSGPQTVFLYVNNTPIPLKQNGATAADFIAKNINVNGYSDDIMNALITGENSIRFVYRGTKSSYEKTIKIYLNPTNLPEIPAKDSVGIYPYSVENLTPLPEDPAFPLEGSIYTTKKSQMKVFGTFDFLDLGTVLSTAQGNLGALANKQDYIFKIDSTNPAANGIQWDLSKELHIYDSTNPTISSTENQGAVVVGISVSYDLHSQIFTFTLPTQQLSTNGSSSVYNFYVYNSGLAGPRASYRMEVDPTSLPYDIIRPLLPTKAIINQNFVEVIIKAPSADSVVINKVTAEKIKYDADNSGGVNGADYDAFRAVIEDLKPGVNKITFTLQSKNDKTSDYFNITYSPTNIPGAELMQLMKNSHKVFDNALSLTFPKGTTLTRSDYNVPDKYKNQVYTGHKLLFAIANGEDGVVDRHDFETLPSNFDKILESFGTRFKYSFPTRFTKASPVYWIDAGMADDMSSADKYDPQTTGVDPYQFPGATGTYGTKLPTYDERPDDRELITSKVGSLTLSFDPSMRDSIGTIITVYRYDVKNKYWENLGGVVDTKKNTVTVPFTQFGYYVVAKMVYGFNDVSDHPYARNYLEAMYAKGVMNSAGLDEFGANIYVSRGEFARMLVKALDVPLNYELGKSHFDDVPSIINPDALWDYRYVETAAREGIIRGKQPRTFSPSDNLSRQEAAVILARALDTKLDTDATKINKALEKQFKDYNEVDYYARASVSAIAKKGYIQGSPLDSKDPKKGYAFEPQSSLLRSDAAIILGKVLADLKRLPKLN</sequence>
<dbReference type="OrthoDB" id="1805600at2"/>
<organism evidence="2 3">
    <name type="scientific">Paenibacillus albus</name>
    <dbReference type="NCBI Taxonomy" id="2495582"/>
    <lineage>
        <taxon>Bacteria</taxon>
        <taxon>Bacillati</taxon>
        <taxon>Bacillota</taxon>
        <taxon>Bacilli</taxon>
        <taxon>Bacillales</taxon>
        <taxon>Paenibacillaceae</taxon>
        <taxon>Paenibacillus</taxon>
    </lineage>
</organism>